<keyword evidence="1" id="KW-0472">Membrane</keyword>
<dbReference type="AlphaFoldDB" id="A0A4S2H385"/>
<proteinExistence type="predicted"/>
<keyword evidence="3" id="KW-1185">Reference proteome</keyword>
<keyword evidence="1" id="KW-1133">Transmembrane helix</keyword>
<feature type="transmembrane region" description="Helical" evidence="1">
    <location>
        <begin position="15"/>
        <end position="40"/>
    </location>
</feature>
<protein>
    <submittedName>
        <fullName evidence="2">Uncharacterized protein</fullName>
    </submittedName>
</protein>
<accession>A0A4S2H385</accession>
<dbReference type="EMBL" id="SRXW01000001">
    <property type="protein sequence ID" value="TGY90090.1"/>
    <property type="molecule type" value="Genomic_DNA"/>
</dbReference>
<name>A0A4S2H385_9PROT</name>
<evidence type="ECO:0000313" key="3">
    <source>
        <dbReference type="Proteomes" id="UP000308054"/>
    </source>
</evidence>
<gene>
    <name evidence="2" type="ORF">E5163_02885</name>
</gene>
<reference evidence="2 3" key="1">
    <citation type="journal article" date="2017" name="Int. J. Syst. Evol. Microbiol.">
        <title>Marinicauda algicola sp. nov., isolated from a marine red alga Rhodosorus marinus.</title>
        <authorList>
            <person name="Jeong S.E."/>
            <person name="Jeon S.H."/>
            <person name="Chun B.H."/>
            <person name="Kim D.W."/>
            <person name="Jeon C.O."/>
        </authorList>
    </citation>
    <scope>NUCLEOTIDE SEQUENCE [LARGE SCALE GENOMIC DNA]</scope>
    <source>
        <strain evidence="2 3">JCM 31718</strain>
    </source>
</reference>
<keyword evidence="1" id="KW-0812">Transmembrane</keyword>
<dbReference type="OrthoDB" id="7634618at2"/>
<evidence type="ECO:0000256" key="1">
    <source>
        <dbReference type="SAM" id="Phobius"/>
    </source>
</evidence>
<comment type="caution">
    <text evidence="2">The sequence shown here is derived from an EMBL/GenBank/DDBJ whole genome shotgun (WGS) entry which is preliminary data.</text>
</comment>
<sequence length="255" mass="28063">MILARLTRAIREQNWFAVGIEFVIVILGVVIGFQITAWNAARAERLTERRALELLLGEAQNNVAYSELIIYRAGRLQADREAAAARLAGDTVRAGDGAHGLQVMSVYRDMTPIRAAHDQLTASGAITTIRSAQVREALSLFEGVVVFHDRARGEYMARTPDIAALASPYLTTRYAPEVPGSYTLDVDWAAAGSDRQLVNAIHRVMGEQAEFDSRRQVILDRARILCEALALELESTCTPPDWLGEEIAAERDAAE</sequence>
<dbReference type="RefSeq" id="WP_135994589.1">
    <property type="nucleotide sequence ID" value="NZ_CP071057.1"/>
</dbReference>
<dbReference type="Proteomes" id="UP000308054">
    <property type="component" value="Unassembled WGS sequence"/>
</dbReference>
<evidence type="ECO:0000313" key="2">
    <source>
        <dbReference type="EMBL" id="TGY90090.1"/>
    </source>
</evidence>
<organism evidence="2 3">
    <name type="scientific">Marinicauda algicola</name>
    <dbReference type="NCBI Taxonomy" id="2029849"/>
    <lineage>
        <taxon>Bacteria</taxon>
        <taxon>Pseudomonadati</taxon>
        <taxon>Pseudomonadota</taxon>
        <taxon>Alphaproteobacteria</taxon>
        <taxon>Maricaulales</taxon>
        <taxon>Maricaulaceae</taxon>
        <taxon>Marinicauda</taxon>
    </lineage>
</organism>